<dbReference type="InterPro" id="IPR039424">
    <property type="entry name" value="SBP_5"/>
</dbReference>
<evidence type="ECO:0000256" key="1">
    <source>
        <dbReference type="ARBA" id="ARBA00004196"/>
    </source>
</evidence>
<dbReference type="PIRSF" id="PIRSF002741">
    <property type="entry name" value="MppA"/>
    <property type="match status" value="1"/>
</dbReference>
<evidence type="ECO:0000259" key="5">
    <source>
        <dbReference type="Pfam" id="PF00496"/>
    </source>
</evidence>
<dbReference type="RefSeq" id="WP_261236268.1">
    <property type="nucleotide sequence ID" value="NZ_JAMXFA010000024.1"/>
</dbReference>
<dbReference type="CDD" id="cd08519">
    <property type="entry name" value="PBP2_NikA_DppA_OppA_like_20"/>
    <property type="match status" value="1"/>
</dbReference>
<dbReference type="Gene3D" id="3.10.105.10">
    <property type="entry name" value="Dipeptide-binding Protein, Domain 3"/>
    <property type="match status" value="1"/>
</dbReference>
<comment type="similarity">
    <text evidence="2">Belongs to the bacterial solute-binding protein 5 family.</text>
</comment>
<evidence type="ECO:0000256" key="2">
    <source>
        <dbReference type="ARBA" id="ARBA00005695"/>
    </source>
</evidence>
<sequence length="565" mass="63026">MVGKEKLKSNHRTGVNYRGITGSIRGAIFDRHWRKFAKFVGLFSMCCLLAISCGDRPGMNQSNDPNRISIGTTAKIRTIDPADAYENAAGMLLYNLGDRLYTYESGTTTLKPQLATALPRISPDGVTYTIPLRSGVVYHDGTPFNAETMKFSLQRFMENGGAPSSLLSNIVESVQASGESELTIKLKQPFAAFTDLLTFSGLVAVSPTAYQIGAGQFKPDTFVGTGPYKLVSYGTDSIKLDVFEDYWGEKPVNTGIDIQQFSSPANVYNSFRRGAVDLTYGTLDLDQITSLEKQAKSEGWQVISNRSNGVYVLSLNMKDEALKKPEVRKAIASIIDRPLLQQRIFQGQMEPLYSLIPTTLERYYQPVFKEKYGDGNFAQAKQLLAQAGYTPQNPLQLQLWYRSNLRTNADAATTIKAVAEQELGGALQLQLQSVEAATAYNNLDKGVYSMFILDWTPDFFDPDNYINPFLSCAKGSVETGCEEGETKLWGSFYYSDRVNQLIARERQEQNPETRRQIFAEIQQILSEDVPFIPLWQGKEYLFARQGIQGAALESTQAVPFWTLKK</sequence>
<feature type="domain" description="Solute-binding protein family 5" evidence="5">
    <location>
        <begin position="110"/>
        <end position="475"/>
    </location>
</feature>
<dbReference type="PANTHER" id="PTHR30290:SF10">
    <property type="entry name" value="PERIPLASMIC OLIGOPEPTIDE-BINDING PROTEIN-RELATED"/>
    <property type="match status" value="1"/>
</dbReference>
<evidence type="ECO:0000313" key="7">
    <source>
        <dbReference type="Proteomes" id="UP001525961"/>
    </source>
</evidence>
<name>A0ABT2NA12_9CYAN</name>
<dbReference type="SUPFAM" id="SSF53850">
    <property type="entry name" value="Periplasmic binding protein-like II"/>
    <property type="match status" value="1"/>
</dbReference>
<gene>
    <name evidence="6" type="ORF">NG792_17645</name>
</gene>
<reference evidence="6 7" key="1">
    <citation type="journal article" date="2022" name="Front. Microbiol.">
        <title>High genomic differentiation and limited gene flow indicate recent cryptic speciation within the genus Laspinema (cyanobacteria).</title>
        <authorList>
            <person name="Stanojkovic A."/>
            <person name="Skoupy S."/>
            <person name="Skaloud P."/>
            <person name="Dvorak P."/>
        </authorList>
    </citation>
    <scope>NUCLEOTIDE SEQUENCE [LARGE SCALE GENOMIC DNA]</scope>
    <source>
        <strain evidence="6 7">D3b</strain>
    </source>
</reference>
<dbReference type="InterPro" id="IPR000914">
    <property type="entry name" value="SBP_5_dom"/>
</dbReference>
<organism evidence="6 7">
    <name type="scientific">Laspinema olomoucense D3b</name>
    <dbReference type="NCBI Taxonomy" id="2953688"/>
    <lineage>
        <taxon>Bacteria</taxon>
        <taxon>Bacillati</taxon>
        <taxon>Cyanobacteriota</taxon>
        <taxon>Cyanophyceae</taxon>
        <taxon>Oscillatoriophycideae</taxon>
        <taxon>Oscillatoriales</taxon>
        <taxon>Laspinemataceae</taxon>
        <taxon>Laspinema</taxon>
        <taxon>Laspinema olomoucense</taxon>
    </lineage>
</organism>
<proteinExistence type="inferred from homology"/>
<accession>A0ABT2NA12</accession>
<evidence type="ECO:0000256" key="4">
    <source>
        <dbReference type="ARBA" id="ARBA00022729"/>
    </source>
</evidence>
<dbReference type="PANTHER" id="PTHR30290">
    <property type="entry name" value="PERIPLASMIC BINDING COMPONENT OF ABC TRANSPORTER"/>
    <property type="match status" value="1"/>
</dbReference>
<dbReference type="Pfam" id="PF00496">
    <property type="entry name" value="SBP_bac_5"/>
    <property type="match status" value="1"/>
</dbReference>
<dbReference type="Gene3D" id="3.40.190.10">
    <property type="entry name" value="Periplasmic binding protein-like II"/>
    <property type="match status" value="1"/>
</dbReference>
<keyword evidence="7" id="KW-1185">Reference proteome</keyword>
<dbReference type="InterPro" id="IPR030678">
    <property type="entry name" value="Peptide/Ni-bd"/>
</dbReference>
<comment type="subcellular location">
    <subcellularLocation>
        <location evidence="1">Cell envelope</location>
    </subcellularLocation>
</comment>
<comment type="caution">
    <text evidence="6">The sequence shown here is derived from an EMBL/GenBank/DDBJ whole genome shotgun (WGS) entry which is preliminary data.</text>
</comment>
<dbReference type="Proteomes" id="UP001525961">
    <property type="component" value="Unassembled WGS sequence"/>
</dbReference>
<keyword evidence="3" id="KW-0813">Transport</keyword>
<evidence type="ECO:0000256" key="3">
    <source>
        <dbReference type="ARBA" id="ARBA00022448"/>
    </source>
</evidence>
<protein>
    <submittedName>
        <fullName evidence="6">ABC transporter substrate-binding protein</fullName>
    </submittedName>
</protein>
<keyword evidence="4" id="KW-0732">Signal</keyword>
<dbReference type="EMBL" id="JAMXFA010000024">
    <property type="protein sequence ID" value="MCT7979543.1"/>
    <property type="molecule type" value="Genomic_DNA"/>
</dbReference>
<evidence type="ECO:0000313" key="6">
    <source>
        <dbReference type="EMBL" id="MCT7979543.1"/>
    </source>
</evidence>